<evidence type="ECO:0000256" key="1">
    <source>
        <dbReference type="ARBA" id="ARBA00001946"/>
    </source>
</evidence>
<evidence type="ECO:0000256" key="3">
    <source>
        <dbReference type="ARBA" id="ARBA00012953"/>
    </source>
</evidence>
<dbReference type="PANTHER" id="PTHR37311">
    <property type="entry name" value="2-PHOSPHOSULFOLACTATE PHOSPHATASE-RELATED"/>
    <property type="match status" value="1"/>
</dbReference>
<dbReference type="Pfam" id="PF04029">
    <property type="entry name" value="2-ph_phosp"/>
    <property type="match status" value="1"/>
</dbReference>
<comment type="catalytic activity">
    <reaction evidence="6">
        <text>(2R)-O-phospho-3-sulfolactate + H2O = (2R)-3-sulfolactate + phosphate</text>
        <dbReference type="Rhea" id="RHEA:23416"/>
        <dbReference type="ChEBI" id="CHEBI:15377"/>
        <dbReference type="ChEBI" id="CHEBI:15597"/>
        <dbReference type="ChEBI" id="CHEBI:43474"/>
        <dbReference type="ChEBI" id="CHEBI:58738"/>
        <dbReference type="EC" id="3.1.3.71"/>
    </reaction>
</comment>
<evidence type="ECO:0000256" key="6">
    <source>
        <dbReference type="ARBA" id="ARBA00033711"/>
    </source>
</evidence>
<accession>A0ABD5V3H8</accession>
<dbReference type="SUPFAM" id="SSF142823">
    <property type="entry name" value="ComB-like"/>
    <property type="match status" value="1"/>
</dbReference>
<comment type="cofactor">
    <cofactor evidence="1">
        <name>Mg(2+)</name>
        <dbReference type="ChEBI" id="CHEBI:18420"/>
    </cofactor>
</comment>
<organism evidence="7 8">
    <name type="scientific">Halalkalicoccus tibetensis</name>
    <dbReference type="NCBI Taxonomy" id="175632"/>
    <lineage>
        <taxon>Archaea</taxon>
        <taxon>Methanobacteriati</taxon>
        <taxon>Methanobacteriota</taxon>
        <taxon>Stenosarchaea group</taxon>
        <taxon>Halobacteria</taxon>
        <taxon>Halobacteriales</taxon>
        <taxon>Halococcaceae</taxon>
        <taxon>Halalkalicoccus</taxon>
    </lineage>
</organism>
<sequence length="233" mass="24887">MEVERCPLPDVESTVGPEDAVVVVDALRASATVATLLACGASGVRPVADGNAADEPLTAGEHHGERVEGFDFGNSPLAIRERSEEVAGRDVAVQTTNGTKCVNRVDGAGHVFMGSTVNESALARAAVDRLPEDTRVWVVPARRRGEYAPEDDYAAARIERRFAEELGREPPELGFEADPEELFLGSDTGEFLIGKGSRDDVEHCAKPDVCGAVPMLRDGLFVDATRSTETIQP</sequence>
<keyword evidence="8" id="KW-1185">Reference proteome</keyword>
<dbReference type="PANTHER" id="PTHR37311:SF1">
    <property type="entry name" value="2-PHOSPHOSULFOLACTATE PHOSPHATASE-RELATED"/>
    <property type="match status" value="1"/>
</dbReference>
<reference evidence="7 8" key="1">
    <citation type="journal article" date="2019" name="Int. J. Syst. Evol. Microbiol.">
        <title>The Global Catalogue of Microorganisms (GCM) 10K type strain sequencing project: providing services to taxonomists for standard genome sequencing and annotation.</title>
        <authorList>
            <consortium name="The Broad Institute Genomics Platform"/>
            <consortium name="The Broad Institute Genome Sequencing Center for Infectious Disease"/>
            <person name="Wu L."/>
            <person name="Ma J."/>
        </authorList>
    </citation>
    <scope>NUCLEOTIDE SEQUENCE [LARGE SCALE GENOMIC DNA]</scope>
    <source>
        <strain evidence="7 8">CGMCC 1.3240</strain>
    </source>
</reference>
<dbReference type="AlphaFoldDB" id="A0ABD5V3H8"/>
<dbReference type="Proteomes" id="UP001596312">
    <property type="component" value="Unassembled WGS sequence"/>
</dbReference>
<proteinExistence type="inferred from homology"/>
<comment type="similarity">
    <text evidence="2">Belongs to the ComB family.</text>
</comment>
<evidence type="ECO:0000313" key="7">
    <source>
        <dbReference type="EMBL" id="MFC6904863.1"/>
    </source>
</evidence>
<evidence type="ECO:0000256" key="5">
    <source>
        <dbReference type="ARBA" id="ARBA00022842"/>
    </source>
</evidence>
<dbReference type="EMBL" id="JBHSXQ010000002">
    <property type="protein sequence ID" value="MFC6904863.1"/>
    <property type="molecule type" value="Genomic_DNA"/>
</dbReference>
<dbReference type="RefSeq" id="WP_340603378.1">
    <property type="nucleotide sequence ID" value="NZ_JBBMXV010000002.1"/>
</dbReference>
<evidence type="ECO:0000313" key="8">
    <source>
        <dbReference type="Proteomes" id="UP001596312"/>
    </source>
</evidence>
<dbReference type="InterPro" id="IPR005238">
    <property type="entry name" value="ComB-like"/>
</dbReference>
<dbReference type="InterPro" id="IPR036702">
    <property type="entry name" value="ComB-like_sf"/>
</dbReference>
<dbReference type="Gene3D" id="3.90.1560.10">
    <property type="entry name" value="ComB-like"/>
    <property type="match status" value="1"/>
</dbReference>
<evidence type="ECO:0000256" key="2">
    <source>
        <dbReference type="ARBA" id="ARBA00009997"/>
    </source>
</evidence>
<evidence type="ECO:0000256" key="4">
    <source>
        <dbReference type="ARBA" id="ARBA00022801"/>
    </source>
</evidence>
<protein>
    <recommendedName>
        <fullName evidence="3">2-phosphosulfolactate phosphatase</fullName>
        <ecNumber evidence="3">3.1.3.71</ecNumber>
    </recommendedName>
</protein>
<gene>
    <name evidence="7" type="ORF">ACFQGH_06575</name>
</gene>
<keyword evidence="5" id="KW-0460">Magnesium</keyword>
<comment type="caution">
    <text evidence="7">The sequence shown here is derived from an EMBL/GenBank/DDBJ whole genome shotgun (WGS) entry which is preliminary data.</text>
</comment>
<keyword evidence="4" id="KW-0378">Hydrolase</keyword>
<dbReference type="EC" id="3.1.3.71" evidence="3"/>
<dbReference type="GO" id="GO:0050532">
    <property type="term" value="F:2-phosphosulfolactate phosphatase activity"/>
    <property type="evidence" value="ECO:0007669"/>
    <property type="project" value="UniProtKB-EC"/>
</dbReference>
<name>A0ABD5V3H8_9EURY</name>